<dbReference type="AlphaFoldDB" id="C1EDH0"/>
<dbReference type="InParanoid" id="C1EDH0"/>
<keyword evidence="2" id="KW-0812">Transmembrane</keyword>
<accession>C1EDH0</accession>
<keyword evidence="2" id="KW-1133">Transmembrane helix</keyword>
<feature type="compositionally biased region" description="Basic and acidic residues" evidence="1">
    <location>
        <begin position="139"/>
        <end position="151"/>
    </location>
</feature>
<dbReference type="Proteomes" id="UP000002009">
    <property type="component" value="Chromosome 11"/>
</dbReference>
<feature type="compositionally biased region" description="Basic and acidic residues" evidence="1">
    <location>
        <begin position="180"/>
        <end position="189"/>
    </location>
</feature>
<gene>
    <name evidence="3" type="ORF">MICPUN_109103</name>
</gene>
<evidence type="ECO:0000256" key="1">
    <source>
        <dbReference type="SAM" id="MobiDB-lite"/>
    </source>
</evidence>
<sequence length="381" mass="40544">MTQITDGCELTDATATPDGRFAIFMHRCESDSSVQIRAAPRWAFRVDGNRVPSRLLFTLDGRNGLAGAKTPGHMNRGTFAKAAGIHAFAETDENGSPTLALAIVSDDDLNADGSSPTTVAKFRVRGDVYADPGQAPWPKDPKDGTSGEHPKYAIYDPPKEAGLGAGERSAGVGAAAETSDVNKEGEKKPGLARLGDGPVVVREAFPRLMLDEVDSFLLAEADYMEARREEEEEAYGDDPFTRTGVGPVIRIVTPTEADYDASMGVAEGDLDPYAFERTHEPRGSRHMTERLSSGSVKRVFREMFGVDEHGGIGWLAGTFVGVCVFGGVVIVAVVADKVGGYESVPEAADVFGGGGDREMDVLSSSGYGGLRNDRKYGDDAV</sequence>
<protein>
    <submittedName>
        <fullName evidence="3">Uncharacterized protein</fullName>
    </submittedName>
</protein>
<reference evidence="3 4" key="1">
    <citation type="journal article" date="2009" name="Science">
        <title>Green evolution and dynamic adaptations revealed by genomes of the marine picoeukaryotes Micromonas.</title>
        <authorList>
            <person name="Worden A.Z."/>
            <person name="Lee J.H."/>
            <person name="Mock T."/>
            <person name="Rouze P."/>
            <person name="Simmons M.P."/>
            <person name="Aerts A.L."/>
            <person name="Allen A.E."/>
            <person name="Cuvelier M.L."/>
            <person name="Derelle E."/>
            <person name="Everett M.V."/>
            <person name="Foulon E."/>
            <person name="Grimwood J."/>
            <person name="Gundlach H."/>
            <person name="Henrissat B."/>
            <person name="Napoli C."/>
            <person name="McDonald S.M."/>
            <person name="Parker M.S."/>
            <person name="Rombauts S."/>
            <person name="Salamov A."/>
            <person name="Von Dassow P."/>
            <person name="Badger J.H."/>
            <person name="Coutinho P.M."/>
            <person name="Demir E."/>
            <person name="Dubchak I."/>
            <person name="Gentemann C."/>
            <person name="Eikrem W."/>
            <person name="Gready J.E."/>
            <person name="John U."/>
            <person name="Lanier W."/>
            <person name="Lindquist E.A."/>
            <person name="Lucas S."/>
            <person name="Mayer K.F."/>
            <person name="Moreau H."/>
            <person name="Not F."/>
            <person name="Otillar R."/>
            <person name="Panaud O."/>
            <person name="Pangilinan J."/>
            <person name="Paulsen I."/>
            <person name="Piegu B."/>
            <person name="Poliakov A."/>
            <person name="Robbens S."/>
            <person name="Schmutz J."/>
            <person name="Toulza E."/>
            <person name="Wyss T."/>
            <person name="Zelensky A."/>
            <person name="Zhou K."/>
            <person name="Armbrust E.V."/>
            <person name="Bhattacharya D."/>
            <person name="Goodenough U.W."/>
            <person name="Van de Peer Y."/>
            <person name="Grigoriev I.V."/>
        </authorList>
    </citation>
    <scope>NUCLEOTIDE SEQUENCE [LARGE SCALE GENOMIC DNA]</scope>
    <source>
        <strain evidence="4">RCC299 / NOUM17</strain>
    </source>
</reference>
<evidence type="ECO:0000313" key="3">
    <source>
        <dbReference type="EMBL" id="ACO66056.1"/>
    </source>
</evidence>
<dbReference type="RefSeq" id="XP_002504798.1">
    <property type="nucleotide sequence ID" value="XM_002504752.1"/>
</dbReference>
<feature type="transmembrane region" description="Helical" evidence="2">
    <location>
        <begin position="312"/>
        <end position="335"/>
    </location>
</feature>
<feature type="region of interest" description="Disordered" evidence="1">
    <location>
        <begin position="130"/>
        <end position="190"/>
    </location>
</feature>
<dbReference type="GeneID" id="8247526"/>
<name>C1EDH0_MICCC</name>
<proteinExistence type="predicted"/>
<keyword evidence="4" id="KW-1185">Reference proteome</keyword>
<keyword evidence="2" id="KW-0472">Membrane</keyword>
<dbReference type="EMBL" id="CP001330">
    <property type="protein sequence ID" value="ACO66056.1"/>
    <property type="molecule type" value="Genomic_DNA"/>
</dbReference>
<evidence type="ECO:0000256" key="2">
    <source>
        <dbReference type="SAM" id="Phobius"/>
    </source>
</evidence>
<organism evidence="3 4">
    <name type="scientific">Micromonas commoda (strain RCC299 / NOUM17 / CCMP2709)</name>
    <name type="common">Picoplanktonic green alga</name>
    <dbReference type="NCBI Taxonomy" id="296587"/>
    <lineage>
        <taxon>Eukaryota</taxon>
        <taxon>Viridiplantae</taxon>
        <taxon>Chlorophyta</taxon>
        <taxon>Mamiellophyceae</taxon>
        <taxon>Mamiellales</taxon>
        <taxon>Mamiellaceae</taxon>
        <taxon>Micromonas</taxon>
    </lineage>
</organism>
<evidence type="ECO:0000313" key="4">
    <source>
        <dbReference type="Proteomes" id="UP000002009"/>
    </source>
</evidence>
<dbReference type="KEGG" id="mis:MICPUN_109103"/>